<dbReference type="SUPFAM" id="SSF47413">
    <property type="entry name" value="lambda repressor-like DNA-binding domains"/>
    <property type="match status" value="1"/>
</dbReference>
<accession>A0ABW4RZR1</accession>
<sequence>MTRTNLVHNLKLLCSYAPSISDACRDMGINRQQFTKYLSGTSHPSPRNMRLICDHFGVDEDELLAPPSRFADMVVLRPRAQHLMRALGPAAATLDRMFTTSVDLLRPYCGYYLYYYFTPSRPGMIRCSLLRISERKDVYFTRLVERIQPEESPLGRSHFVRYSGVALSLAGRIFIIDHNAKELRSISQTILFPSPTPEVRFLSGMTLGVQGRTARAPFASPVFLERLPNCKPSAALRRTGIHLPSSPEIPTRIVRTLMAGSDVPQLLTATELPI</sequence>
<proteinExistence type="predicted"/>
<comment type="caution">
    <text evidence="2">The sequence shown here is derived from an EMBL/GenBank/DDBJ whole genome shotgun (WGS) entry which is preliminary data.</text>
</comment>
<dbReference type="Proteomes" id="UP001597353">
    <property type="component" value="Unassembled WGS sequence"/>
</dbReference>
<dbReference type="InterPro" id="IPR001387">
    <property type="entry name" value="Cro/C1-type_HTH"/>
</dbReference>
<name>A0ABW4RZR1_9RHOB</name>
<evidence type="ECO:0000313" key="3">
    <source>
        <dbReference type="Proteomes" id="UP001597353"/>
    </source>
</evidence>
<dbReference type="InterPro" id="IPR010982">
    <property type="entry name" value="Lambda_DNA-bd_dom_sf"/>
</dbReference>
<dbReference type="CDD" id="cd00093">
    <property type="entry name" value="HTH_XRE"/>
    <property type="match status" value="1"/>
</dbReference>
<protein>
    <submittedName>
        <fullName evidence="2">Helix-turn-helix domain-containing protein</fullName>
    </submittedName>
</protein>
<evidence type="ECO:0000313" key="2">
    <source>
        <dbReference type="EMBL" id="MFD1910629.1"/>
    </source>
</evidence>
<evidence type="ECO:0000259" key="1">
    <source>
        <dbReference type="PROSITE" id="PS50943"/>
    </source>
</evidence>
<dbReference type="EMBL" id="JBHUGH010000001">
    <property type="protein sequence ID" value="MFD1910629.1"/>
    <property type="molecule type" value="Genomic_DNA"/>
</dbReference>
<dbReference type="PROSITE" id="PS50943">
    <property type="entry name" value="HTH_CROC1"/>
    <property type="match status" value="1"/>
</dbReference>
<reference evidence="3" key="1">
    <citation type="journal article" date="2019" name="Int. J. Syst. Evol. Microbiol.">
        <title>The Global Catalogue of Microorganisms (GCM) 10K type strain sequencing project: providing services to taxonomists for standard genome sequencing and annotation.</title>
        <authorList>
            <consortium name="The Broad Institute Genomics Platform"/>
            <consortium name="The Broad Institute Genome Sequencing Center for Infectious Disease"/>
            <person name="Wu L."/>
            <person name="Ma J."/>
        </authorList>
    </citation>
    <scope>NUCLEOTIDE SEQUENCE [LARGE SCALE GENOMIC DNA]</scope>
    <source>
        <strain evidence="3">CGMCC 4.7242</strain>
    </source>
</reference>
<keyword evidence="3" id="KW-1185">Reference proteome</keyword>
<feature type="domain" description="HTH cro/C1-type" evidence="1">
    <location>
        <begin position="19"/>
        <end position="63"/>
    </location>
</feature>
<organism evidence="2 3">
    <name type="scientific">Halodurantibacterium flavum</name>
    <dbReference type="NCBI Taxonomy" id="1382802"/>
    <lineage>
        <taxon>Bacteria</taxon>
        <taxon>Pseudomonadati</taxon>
        <taxon>Pseudomonadota</taxon>
        <taxon>Alphaproteobacteria</taxon>
        <taxon>Rhodobacterales</taxon>
        <taxon>Paracoccaceae</taxon>
        <taxon>Halodurantibacterium</taxon>
    </lineage>
</organism>
<dbReference type="Gene3D" id="1.10.260.40">
    <property type="entry name" value="lambda repressor-like DNA-binding domains"/>
    <property type="match status" value="1"/>
</dbReference>
<dbReference type="RefSeq" id="WP_390258416.1">
    <property type="nucleotide sequence ID" value="NZ_JBHUGH010000001.1"/>
</dbReference>
<gene>
    <name evidence="2" type="ORF">ACFSGJ_00200</name>
</gene>